<gene>
    <name evidence="1" type="ORF">SAMN02745138_00488</name>
</gene>
<dbReference type="NCBIfam" id="TIGR02837">
    <property type="entry name" value="spore_II_R"/>
    <property type="match status" value="1"/>
</dbReference>
<name>A0A1M6M5B4_9FIRM</name>
<organism evidence="1 2">
    <name type="scientific">Anaerotignum lactatifermentans DSM 14214</name>
    <dbReference type="NCBI Taxonomy" id="1121323"/>
    <lineage>
        <taxon>Bacteria</taxon>
        <taxon>Bacillati</taxon>
        <taxon>Bacillota</taxon>
        <taxon>Clostridia</taxon>
        <taxon>Lachnospirales</taxon>
        <taxon>Anaerotignaceae</taxon>
        <taxon>Anaerotignum</taxon>
    </lineage>
</organism>
<dbReference type="RefSeq" id="WP_084730527.1">
    <property type="nucleotide sequence ID" value="NZ_FRAH01000006.1"/>
</dbReference>
<evidence type="ECO:0000313" key="1">
    <source>
        <dbReference type="EMBL" id="SHJ78639.1"/>
    </source>
</evidence>
<accession>A0A1M6M5B4</accession>
<reference evidence="1 2" key="1">
    <citation type="submission" date="2016-11" db="EMBL/GenBank/DDBJ databases">
        <authorList>
            <person name="Jaros S."/>
            <person name="Januszkiewicz K."/>
            <person name="Wedrychowicz H."/>
        </authorList>
    </citation>
    <scope>NUCLEOTIDE SEQUENCE [LARGE SCALE GENOMIC DNA]</scope>
    <source>
        <strain evidence="1 2">DSM 14214</strain>
    </source>
</reference>
<keyword evidence="2" id="KW-1185">Reference proteome</keyword>
<dbReference type="OrthoDB" id="9793324at2"/>
<dbReference type="InterPro" id="IPR014202">
    <property type="entry name" value="Spore_II_R"/>
</dbReference>
<dbReference type="EMBL" id="FRAH01000006">
    <property type="protein sequence ID" value="SHJ78639.1"/>
    <property type="molecule type" value="Genomic_DNA"/>
</dbReference>
<protein>
    <submittedName>
        <fullName evidence="1">Stage II sporulation protein R</fullName>
    </submittedName>
</protein>
<dbReference type="Proteomes" id="UP000183975">
    <property type="component" value="Unassembled WGS sequence"/>
</dbReference>
<evidence type="ECO:0000313" key="2">
    <source>
        <dbReference type="Proteomes" id="UP000183975"/>
    </source>
</evidence>
<dbReference type="Pfam" id="PF09551">
    <property type="entry name" value="Spore_II_R"/>
    <property type="match status" value="1"/>
</dbReference>
<proteinExistence type="predicted"/>
<sequence length="222" mass="24683">MKTLVLWALRMKAFWKKEWKYGVTALAGGVLVCVLWSGIYAANIQRGIADGVVRFHVLANSDTAADQNLKLDVRDAVLASFGEKLEGCSSKGESMALLAAYKEEIRQTAAAEIARQGYDYPVSVSLVREDFPEKTYGNLVFPAGVYDAVRIEIGEAKGHNWWCVLYPQMCYVDAAWGEPTAEGRERLQKNLTPEEYAVVSAAEQTNKAPKIKLKIVEMWQGD</sequence>
<dbReference type="AlphaFoldDB" id="A0A1M6M5B4"/>